<dbReference type="Proteomes" id="UP000267900">
    <property type="component" value="Chromosome"/>
</dbReference>
<feature type="signal peptide" evidence="1">
    <location>
        <begin position="1"/>
        <end position="34"/>
    </location>
</feature>
<proteinExistence type="predicted"/>
<organism evidence="2 3">
    <name type="scientific">Streptomyces luteoverticillatus</name>
    <name type="common">Streptoverticillium luteoverticillatus</name>
    <dbReference type="NCBI Taxonomy" id="66425"/>
    <lineage>
        <taxon>Bacteria</taxon>
        <taxon>Bacillati</taxon>
        <taxon>Actinomycetota</taxon>
        <taxon>Actinomycetes</taxon>
        <taxon>Kitasatosporales</taxon>
        <taxon>Streptomycetaceae</taxon>
        <taxon>Streptomyces</taxon>
    </lineage>
</organism>
<dbReference type="EMBL" id="CP034587">
    <property type="protein sequence ID" value="AZQ74726.1"/>
    <property type="molecule type" value="Genomic_DNA"/>
</dbReference>
<evidence type="ECO:0000313" key="2">
    <source>
        <dbReference type="EMBL" id="AZQ74726.1"/>
    </source>
</evidence>
<protein>
    <submittedName>
        <fullName evidence="2">Uncharacterized protein</fullName>
    </submittedName>
</protein>
<keyword evidence="3" id="KW-1185">Reference proteome</keyword>
<sequence length="181" mass="19387">MRTTRSTRSTRPTWRSGVAFALLAALTVPAVAFAASAGASTRSAATAADDAPQTHEGGTSSVVDRVASFYGAYVDARTGTPDASLSNALRAHYLTKDFRARLDTWERKNAVDGVLRAQNTPRAWQVTYDNSGAGHTWTKVRLTWGDEKKPTYTYLSVQSDLATRLISDIKEGTATGGAADD</sequence>
<evidence type="ECO:0000256" key="1">
    <source>
        <dbReference type="SAM" id="SignalP"/>
    </source>
</evidence>
<keyword evidence="1" id="KW-0732">Signal</keyword>
<feature type="chain" id="PRO_5019305414" evidence="1">
    <location>
        <begin position="35"/>
        <end position="181"/>
    </location>
</feature>
<dbReference type="AlphaFoldDB" id="A0A3S9PQQ1"/>
<dbReference type="Gene3D" id="3.10.450.50">
    <property type="match status" value="1"/>
</dbReference>
<name>A0A3S9PQQ1_STRLT</name>
<reference evidence="2 3" key="1">
    <citation type="submission" date="2018-12" db="EMBL/GenBank/DDBJ databases">
        <title>The whole draft genome of Streptomyce luteoverticillatus CGMCC 15060.</title>
        <authorList>
            <person name="Feng Z."/>
            <person name="Chen G."/>
            <person name="Zhang J."/>
            <person name="Zhu H."/>
            <person name="Yu X."/>
            <person name="Zhang W."/>
            <person name="Zhang X."/>
        </authorList>
    </citation>
    <scope>NUCLEOTIDE SEQUENCE [LARGE SCALE GENOMIC DNA]</scope>
    <source>
        <strain evidence="2 3">CGMCC 15060</strain>
    </source>
</reference>
<accession>A0A3S9PQQ1</accession>
<evidence type="ECO:0000313" key="3">
    <source>
        <dbReference type="Proteomes" id="UP000267900"/>
    </source>
</evidence>
<gene>
    <name evidence="2" type="ORF">EKH77_29115</name>
</gene>
<dbReference type="OrthoDB" id="3871936at2"/>